<evidence type="ECO:0000256" key="1">
    <source>
        <dbReference type="ARBA" id="ARBA00009437"/>
    </source>
</evidence>
<evidence type="ECO:0000313" key="7">
    <source>
        <dbReference type="Proteomes" id="UP001139447"/>
    </source>
</evidence>
<dbReference type="PANTHER" id="PTHR30419:SF2">
    <property type="entry name" value="LYSR FAMILY TRANSCRIPTIONAL REGULATOR"/>
    <property type="match status" value="1"/>
</dbReference>
<dbReference type="InterPro" id="IPR036388">
    <property type="entry name" value="WH-like_DNA-bd_sf"/>
</dbReference>
<keyword evidence="3" id="KW-0238">DNA-binding</keyword>
<keyword evidence="2" id="KW-0805">Transcription regulation</keyword>
<dbReference type="RefSeq" id="WP_243309683.1">
    <property type="nucleotide sequence ID" value="NZ_JALGBI010000003.1"/>
</dbReference>
<dbReference type="Pfam" id="PF00126">
    <property type="entry name" value="HTH_1"/>
    <property type="match status" value="1"/>
</dbReference>
<evidence type="ECO:0000256" key="4">
    <source>
        <dbReference type="ARBA" id="ARBA00023163"/>
    </source>
</evidence>
<comment type="caution">
    <text evidence="6">The sequence shown here is derived from an EMBL/GenBank/DDBJ whole genome shotgun (WGS) entry which is preliminary data.</text>
</comment>
<keyword evidence="4" id="KW-0804">Transcription</keyword>
<dbReference type="Gene3D" id="3.40.190.290">
    <property type="match status" value="1"/>
</dbReference>
<proteinExistence type="inferred from homology"/>
<dbReference type="SUPFAM" id="SSF53850">
    <property type="entry name" value="Periplasmic binding protein-like II"/>
    <property type="match status" value="1"/>
</dbReference>
<dbReference type="InterPro" id="IPR005119">
    <property type="entry name" value="LysR_subst-bd"/>
</dbReference>
<comment type="similarity">
    <text evidence="1">Belongs to the LysR transcriptional regulatory family.</text>
</comment>
<dbReference type="GO" id="GO:0003677">
    <property type="term" value="F:DNA binding"/>
    <property type="evidence" value="ECO:0007669"/>
    <property type="project" value="UniProtKB-KW"/>
</dbReference>
<dbReference type="AlphaFoldDB" id="A0A9X1VXQ5"/>
<keyword evidence="7" id="KW-1185">Reference proteome</keyword>
<evidence type="ECO:0000256" key="2">
    <source>
        <dbReference type="ARBA" id="ARBA00023015"/>
    </source>
</evidence>
<accession>A0A9X1VXQ5</accession>
<name>A0A9X1VXQ5_9BURK</name>
<dbReference type="GO" id="GO:0003700">
    <property type="term" value="F:DNA-binding transcription factor activity"/>
    <property type="evidence" value="ECO:0007669"/>
    <property type="project" value="InterPro"/>
</dbReference>
<dbReference type="InterPro" id="IPR000847">
    <property type="entry name" value="LysR_HTH_N"/>
</dbReference>
<dbReference type="GO" id="GO:0005829">
    <property type="term" value="C:cytosol"/>
    <property type="evidence" value="ECO:0007669"/>
    <property type="project" value="TreeGrafter"/>
</dbReference>
<reference evidence="6" key="1">
    <citation type="submission" date="2022-03" db="EMBL/GenBank/DDBJ databases">
        <authorList>
            <person name="Woo C.Y."/>
        </authorList>
    </citation>
    <scope>NUCLEOTIDE SEQUENCE</scope>
    <source>
        <strain evidence="6">CYS-02</strain>
    </source>
</reference>
<dbReference type="InterPro" id="IPR036390">
    <property type="entry name" value="WH_DNA-bd_sf"/>
</dbReference>
<evidence type="ECO:0000313" key="6">
    <source>
        <dbReference type="EMBL" id="MCJ0765731.1"/>
    </source>
</evidence>
<evidence type="ECO:0000256" key="3">
    <source>
        <dbReference type="ARBA" id="ARBA00023125"/>
    </source>
</evidence>
<feature type="domain" description="HTH lysR-type" evidence="5">
    <location>
        <begin position="3"/>
        <end position="60"/>
    </location>
</feature>
<dbReference type="PROSITE" id="PS50931">
    <property type="entry name" value="HTH_LYSR"/>
    <property type="match status" value="1"/>
</dbReference>
<dbReference type="SUPFAM" id="SSF46785">
    <property type="entry name" value="Winged helix' DNA-binding domain"/>
    <property type="match status" value="1"/>
</dbReference>
<dbReference type="InterPro" id="IPR050950">
    <property type="entry name" value="HTH-type_LysR_regulators"/>
</dbReference>
<evidence type="ECO:0000259" key="5">
    <source>
        <dbReference type="PROSITE" id="PS50931"/>
    </source>
</evidence>
<dbReference type="FunFam" id="1.10.10.10:FF:000001">
    <property type="entry name" value="LysR family transcriptional regulator"/>
    <property type="match status" value="1"/>
</dbReference>
<dbReference type="Gene3D" id="1.10.10.10">
    <property type="entry name" value="Winged helix-like DNA-binding domain superfamily/Winged helix DNA-binding domain"/>
    <property type="match status" value="1"/>
</dbReference>
<dbReference type="Proteomes" id="UP001139447">
    <property type="component" value="Unassembled WGS sequence"/>
</dbReference>
<gene>
    <name evidence="6" type="ORF">MMF98_21160</name>
</gene>
<protein>
    <submittedName>
        <fullName evidence="6">LysR substrate-binding domain-containing protein</fullName>
    </submittedName>
</protein>
<sequence>MRFDWTDLQLFVHACEAGSLTAGAERSHLTLAAASARIRGMEEQAGAPLLQRHSRGVRPTAAGEALSRHARAVLAQLAQLRGELAQHGHGLRGQVRLMCNTSALVQHLPPLLADFLRRHPAIDAAVEESASHLTVQALRQDAADLGIVSDVADTAGLHTVAWRRDPLVLVLPRGHALAASRRVAFAQVLAHDLVGYGPASALHAHLSLQAAQLGRPMRLRAQLGSFEAVCTLVAQGVGAAVMPAAVLARAGGGARLGTRPLSDAWAQRTLLLCARTGLPASQPAGQLFEFLASAAATA</sequence>
<organism evidence="6 7">
    <name type="scientific">Variovorax terrae</name>
    <dbReference type="NCBI Taxonomy" id="2923278"/>
    <lineage>
        <taxon>Bacteria</taxon>
        <taxon>Pseudomonadati</taxon>
        <taxon>Pseudomonadota</taxon>
        <taxon>Betaproteobacteria</taxon>
        <taxon>Burkholderiales</taxon>
        <taxon>Comamonadaceae</taxon>
        <taxon>Variovorax</taxon>
    </lineage>
</organism>
<dbReference type="Pfam" id="PF03466">
    <property type="entry name" value="LysR_substrate"/>
    <property type="match status" value="1"/>
</dbReference>
<dbReference type="EMBL" id="JALGBI010000003">
    <property type="protein sequence ID" value="MCJ0765731.1"/>
    <property type="molecule type" value="Genomic_DNA"/>
</dbReference>
<dbReference type="PANTHER" id="PTHR30419">
    <property type="entry name" value="HTH-TYPE TRANSCRIPTIONAL REGULATOR YBHD"/>
    <property type="match status" value="1"/>
</dbReference>